<dbReference type="SUPFAM" id="SSF55486">
    <property type="entry name" value="Metalloproteases ('zincins'), catalytic domain"/>
    <property type="match status" value="1"/>
</dbReference>
<evidence type="ECO:0000313" key="4">
    <source>
        <dbReference type="Proteomes" id="UP000821853"/>
    </source>
</evidence>
<proteinExistence type="inferred from homology"/>
<dbReference type="PANTHER" id="PTHR11733:SF241">
    <property type="entry name" value="GH26575P-RELATED"/>
    <property type="match status" value="1"/>
</dbReference>
<dbReference type="Proteomes" id="UP000821853">
    <property type="component" value="Unassembled WGS sequence"/>
</dbReference>
<sequence length="615" mass="68609">MRASRSGGVCETADCERHAAELTARLASAVTPCRDLSSFVCSAWRSEHPGAESARQDAALHWSSRMADLVPQQVLTSTDASKAVRAITACLDRSRENASDSTTALLRFLETRSRDSANYNYSVADLFEEVIDYAVNWMLPLLFNFALVPKPTVPRSRMLVLFPSDLVTVWVKVVVDQASKGTYNSLWQYLDRVSSNKTTHFDLDAGANIAESVLTSLARIIDSVPEVPEVMTVAELGTILGVPQGENLLKGLRRTFNVTPPIGLDDAVFVPHRKYLGTLASLIEQHSAQALVEFLRWWVLLIAGFLADSEFIREHQRNSEVNEMMTFICTAEIEAAYGFALTTADWNNIEEDETCALRQALANVKNTLLLSIGHLLNHNGSAQTLLSHVESIATEFLGHANFTSAANLSLFNGIVWEGHTFFGSWLSLGSHLQALKDTALKYQLPYVQRRTMPGTLMYYDVVSHKVFVRPAALAAPYYYRQGTKAMLYGGVGFLYAKELVRALSYLPKELSDGSNLSFAFQAFSRMCDGCALDIDMAAMEAAYVALQRDNDHYVLPGMESLKPDHIFFMTLCFGTCRIQGRNRYSPDCVRATRNSRLFDHVFRCHLRKTLCSYFQ</sequence>
<dbReference type="InterPro" id="IPR008753">
    <property type="entry name" value="Peptidase_M13_N"/>
</dbReference>
<dbReference type="InterPro" id="IPR024079">
    <property type="entry name" value="MetalloPept_cat_dom_sf"/>
</dbReference>
<dbReference type="InterPro" id="IPR000718">
    <property type="entry name" value="Peptidase_M13"/>
</dbReference>
<dbReference type="AlphaFoldDB" id="A0A9J6H606"/>
<dbReference type="PROSITE" id="PS51885">
    <property type="entry name" value="NEPRILYSIN"/>
    <property type="match status" value="1"/>
</dbReference>
<reference evidence="3 4" key="1">
    <citation type="journal article" date="2020" name="Cell">
        <title>Large-Scale Comparative Analyses of Tick Genomes Elucidate Their Genetic Diversity and Vector Capacities.</title>
        <authorList>
            <consortium name="Tick Genome and Microbiome Consortium (TIGMIC)"/>
            <person name="Jia N."/>
            <person name="Wang J."/>
            <person name="Shi W."/>
            <person name="Du L."/>
            <person name="Sun Y."/>
            <person name="Zhan W."/>
            <person name="Jiang J.F."/>
            <person name="Wang Q."/>
            <person name="Zhang B."/>
            <person name="Ji P."/>
            <person name="Bell-Sakyi L."/>
            <person name="Cui X.M."/>
            <person name="Yuan T.T."/>
            <person name="Jiang B.G."/>
            <person name="Yang W.F."/>
            <person name="Lam T.T."/>
            <person name="Chang Q.C."/>
            <person name="Ding S.J."/>
            <person name="Wang X.J."/>
            <person name="Zhu J.G."/>
            <person name="Ruan X.D."/>
            <person name="Zhao L."/>
            <person name="Wei J.T."/>
            <person name="Ye R.Z."/>
            <person name="Que T.C."/>
            <person name="Du C.H."/>
            <person name="Zhou Y.H."/>
            <person name="Cheng J.X."/>
            <person name="Dai P.F."/>
            <person name="Guo W.B."/>
            <person name="Han X.H."/>
            <person name="Huang E.J."/>
            <person name="Li L.F."/>
            <person name="Wei W."/>
            <person name="Gao Y.C."/>
            <person name="Liu J.Z."/>
            <person name="Shao H.Z."/>
            <person name="Wang X."/>
            <person name="Wang C.C."/>
            <person name="Yang T.C."/>
            <person name="Huo Q.B."/>
            <person name="Li W."/>
            <person name="Chen H.Y."/>
            <person name="Chen S.E."/>
            <person name="Zhou L.G."/>
            <person name="Ni X.B."/>
            <person name="Tian J.H."/>
            <person name="Sheng Y."/>
            <person name="Liu T."/>
            <person name="Pan Y.S."/>
            <person name="Xia L.Y."/>
            <person name="Li J."/>
            <person name="Zhao F."/>
            <person name="Cao W.C."/>
        </authorList>
    </citation>
    <scope>NUCLEOTIDE SEQUENCE [LARGE SCALE GENOMIC DNA]</scope>
    <source>
        <strain evidence="3">HaeL-2018</strain>
    </source>
</reference>
<evidence type="ECO:0000259" key="2">
    <source>
        <dbReference type="Pfam" id="PF05649"/>
    </source>
</evidence>
<evidence type="ECO:0000313" key="3">
    <source>
        <dbReference type="EMBL" id="KAH9383150.1"/>
    </source>
</evidence>
<dbReference type="EMBL" id="JABSTR010000983">
    <property type="protein sequence ID" value="KAH9383150.1"/>
    <property type="molecule type" value="Genomic_DNA"/>
</dbReference>
<dbReference type="GO" id="GO:0005886">
    <property type="term" value="C:plasma membrane"/>
    <property type="evidence" value="ECO:0007669"/>
    <property type="project" value="TreeGrafter"/>
</dbReference>
<comment type="caution">
    <text evidence="3">The sequence shown here is derived from an EMBL/GenBank/DDBJ whole genome shotgun (WGS) entry which is preliminary data.</text>
</comment>
<dbReference type="OMA" id="NWMLPLL"/>
<dbReference type="PANTHER" id="PTHR11733">
    <property type="entry name" value="ZINC METALLOPROTEASE FAMILY M13 NEPRILYSIN-RELATED"/>
    <property type="match status" value="1"/>
</dbReference>
<dbReference type="OrthoDB" id="6520399at2759"/>
<name>A0A9J6H606_HAELO</name>
<feature type="domain" description="Peptidase M13 N-terminal" evidence="2">
    <location>
        <begin position="32"/>
        <end position="341"/>
    </location>
</feature>
<keyword evidence="4" id="KW-1185">Reference proteome</keyword>
<dbReference type="VEuPathDB" id="VectorBase:HLOH_057593"/>
<dbReference type="Gene3D" id="3.40.390.10">
    <property type="entry name" value="Collagenase (Catalytic Domain)"/>
    <property type="match status" value="1"/>
</dbReference>
<dbReference type="GO" id="GO:0004222">
    <property type="term" value="F:metalloendopeptidase activity"/>
    <property type="evidence" value="ECO:0007669"/>
    <property type="project" value="InterPro"/>
</dbReference>
<dbReference type="InterPro" id="IPR042089">
    <property type="entry name" value="Peptidase_M13_dom_2"/>
</dbReference>
<comment type="similarity">
    <text evidence="1">Belongs to the peptidase M13 family.</text>
</comment>
<accession>A0A9J6H606</accession>
<dbReference type="Gene3D" id="1.10.1380.10">
    <property type="entry name" value="Neutral endopeptidase , domain2"/>
    <property type="match status" value="1"/>
</dbReference>
<evidence type="ECO:0000256" key="1">
    <source>
        <dbReference type="ARBA" id="ARBA00007357"/>
    </source>
</evidence>
<gene>
    <name evidence="3" type="ORF">HPB48_023974</name>
</gene>
<protein>
    <recommendedName>
        <fullName evidence="2">Peptidase M13 N-terminal domain-containing protein</fullName>
    </recommendedName>
</protein>
<dbReference type="Pfam" id="PF05649">
    <property type="entry name" value="Peptidase_M13_N"/>
    <property type="match status" value="1"/>
</dbReference>
<dbReference type="GO" id="GO:0016485">
    <property type="term" value="P:protein processing"/>
    <property type="evidence" value="ECO:0007669"/>
    <property type="project" value="TreeGrafter"/>
</dbReference>
<organism evidence="3 4">
    <name type="scientific">Haemaphysalis longicornis</name>
    <name type="common">Bush tick</name>
    <dbReference type="NCBI Taxonomy" id="44386"/>
    <lineage>
        <taxon>Eukaryota</taxon>
        <taxon>Metazoa</taxon>
        <taxon>Ecdysozoa</taxon>
        <taxon>Arthropoda</taxon>
        <taxon>Chelicerata</taxon>
        <taxon>Arachnida</taxon>
        <taxon>Acari</taxon>
        <taxon>Parasitiformes</taxon>
        <taxon>Ixodida</taxon>
        <taxon>Ixodoidea</taxon>
        <taxon>Ixodidae</taxon>
        <taxon>Haemaphysalinae</taxon>
        <taxon>Haemaphysalis</taxon>
    </lineage>
</organism>